<dbReference type="Gene3D" id="3.40.630.30">
    <property type="match status" value="1"/>
</dbReference>
<name>Q9UZ02_PYRAB</name>
<dbReference type="Pfam" id="PF13508">
    <property type="entry name" value="Acetyltransf_7"/>
    <property type="match status" value="1"/>
</dbReference>
<dbReference type="EMBL" id="AJ248287">
    <property type="protein sequence ID" value="CAB50260.1"/>
    <property type="molecule type" value="Genomic_DNA"/>
</dbReference>
<dbReference type="PANTHER" id="PTHR13355">
    <property type="entry name" value="GLUCOSAMINE 6-PHOSPHATE N-ACETYLTRANSFERASE"/>
    <property type="match status" value="1"/>
</dbReference>
<dbReference type="PhylomeDB" id="Q9UZ02"/>
<evidence type="ECO:0000313" key="2">
    <source>
        <dbReference type="EMBL" id="CAB50260.1"/>
    </source>
</evidence>
<dbReference type="SUPFAM" id="SSF55729">
    <property type="entry name" value="Acyl-CoA N-acyltransferases (Nat)"/>
    <property type="match status" value="1"/>
</dbReference>
<feature type="domain" description="N-acetyltransferase" evidence="1">
    <location>
        <begin position="3"/>
        <end position="173"/>
    </location>
</feature>
<dbReference type="HOGENOM" id="CLU_896077_0_0_2"/>
<dbReference type="Proteomes" id="UP000000810">
    <property type="component" value="Chromosome"/>
</dbReference>
<dbReference type="InterPro" id="IPR039143">
    <property type="entry name" value="GNPNAT1-like"/>
</dbReference>
<dbReference type="KEGG" id="pab:PAB0896"/>
<accession>Q9UZ02</accession>
<organism evidence="2 3">
    <name type="scientific">Pyrococcus abyssi (strain GE5 / Orsay)</name>
    <dbReference type="NCBI Taxonomy" id="272844"/>
    <lineage>
        <taxon>Archaea</taxon>
        <taxon>Methanobacteriati</taxon>
        <taxon>Methanobacteriota</taxon>
        <taxon>Thermococci</taxon>
        <taxon>Thermococcales</taxon>
        <taxon>Thermococcaceae</taxon>
        <taxon>Pyrococcus</taxon>
    </lineage>
</organism>
<sequence length="284" mass="32464">MNMKIREATLNDAQGITEVHISDVKIPRYEELSVEERYRYGGPWMSVETCAIHINNLLLHNHPVLVAEENGRILGELEMLISEEMFLGKIRKICHVNVLMVHKDYRGKGIGRALMIEAERVARERGCELITVTPEDRAVGFYKKLGYETLIKEKIFEVKTTKGNANVTKKKFSWEDVRRLDIVAGRFQSSYYHWFSNFVDVIHGIDTDRIIETGIVGKSYYILRRLPNGKGAVYVWGRYEDIPVILKRAGNYFQEIVTCSNIKLGRIIGENVILGKALCSGVAL</sequence>
<dbReference type="AlphaFoldDB" id="Q9UZ02"/>
<dbReference type="eggNOG" id="arCOG00844">
    <property type="taxonomic scope" value="Archaea"/>
</dbReference>
<dbReference type="InterPro" id="IPR000182">
    <property type="entry name" value="GNAT_dom"/>
</dbReference>
<dbReference type="CDD" id="cd04301">
    <property type="entry name" value="NAT_SF"/>
    <property type="match status" value="1"/>
</dbReference>
<evidence type="ECO:0000313" key="3">
    <source>
        <dbReference type="Proteomes" id="UP000000810"/>
    </source>
</evidence>
<keyword evidence="3" id="KW-1185">Reference proteome</keyword>
<reference evidence="2 3" key="1">
    <citation type="journal article" date="2003" name="Mol. Microbiol.">
        <title>An integrated analysis of the genome of the hyperthermophilic archaeon Pyrococcus abyssi.</title>
        <authorList>
            <person name="Cohen G."/>
            <person name="Barbe V."/>
            <person name="Flament D."/>
            <person name="Galperin M."/>
            <person name="Heilig R."/>
            <person name="Ripp R."/>
            <person name="Lecompte O."/>
            <person name="Prieur D."/>
            <person name="Poch O."/>
            <person name="Quellerou J."/>
            <person name="Thierry J.C."/>
            <person name="Van der Oost J."/>
            <person name="Weissenbach J."/>
            <person name="Zivanovic Y."/>
            <person name="Forterre P."/>
        </authorList>
    </citation>
    <scope>NUCLEOTIDE SEQUENCE [LARGE SCALE GENOMIC DNA]</scope>
    <source>
        <strain evidence="3">GE5 / Orsay</strain>
    </source>
</reference>
<dbReference type="PATRIC" id="fig|272844.11.peg.1441"/>
<dbReference type="InterPro" id="IPR016181">
    <property type="entry name" value="Acyl_CoA_acyltransferase"/>
</dbReference>
<protein>
    <submittedName>
        <fullName evidence="2">Acetyltransferase (GNAT) family protein</fullName>
    </submittedName>
</protein>
<dbReference type="STRING" id="272844.PAB0896"/>
<dbReference type="GO" id="GO:0008080">
    <property type="term" value="F:N-acetyltransferase activity"/>
    <property type="evidence" value="ECO:0007669"/>
    <property type="project" value="TreeGrafter"/>
</dbReference>
<dbReference type="PROSITE" id="PS51186">
    <property type="entry name" value="GNAT"/>
    <property type="match status" value="1"/>
</dbReference>
<gene>
    <name evidence="2" type="ORF">PAB0896</name>
</gene>
<evidence type="ECO:0000259" key="1">
    <source>
        <dbReference type="PROSITE" id="PS51186"/>
    </source>
</evidence>
<dbReference type="PIR" id="G75045">
    <property type="entry name" value="G75045"/>
</dbReference>
<proteinExistence type="predicted"/>